<feature type="coiled-coil region" evidence="1">
    <location>
        <begin position="342"/>
        <end position="376"/>
    </location>
</feature>
<name>A0AAD5YB72_9FUNG</name>
<dbReference type="AlphaFoldDB" id="A0AAD5YB72"/>
<evidence type="ECO:0000313" key="3">
    <source>
        <dbReference type="Proteomes" id="UP001210925"/>
    </source>
</evidence>
<organism evidence="2 3">
    <name type="scientific">Boothiomyces macroporosus</name>
    <dbReference type="NCBI Taxonomy" id="261099"/>
    <lineage>
        <taxon>Eukaryota</taxon>
        <taxon>Fungi</taxon>
        <taxon>Fungi incertae sedis</taxon>
        <taxon>Chytridiomycota</taxon>
        <taxon>Chytridiomycota incertae sedis</taxon>
        <taxon>Chytridiomycetes</taxon>
        <taxon>Rhizophydiales</taxon>
        <taxon>Terramycetaceae</taxon>
        <taxon>Boothiomyces</taxon>
    </lineage>
</organism>
<dbReference type="Proteomes" id="UP001210925">
    <property type="component" value="Unassembled WGS sequence"/>
</dbReference>
<protein>
    <submittedName>
        <fullName evidence="2">Uncharacterized protein</fullName>
    </submittedName>
</protein>
<gene>
    <name evidence="2" type="ORF">HK103_003952</name>
</gene>
<keyword evidence="1" id="KW-0175">Coiled coil</keyword>
<dbReference type="EMBL" id="JADGKB010000003">
    <property type="protein sequence ID" value="KAJ3262109.1"/>
    <property type="molecule type" value="Genomic_DNA"/>
</dbReference>
<evidence type="ECO:0000313" key="2">
    <source>
        <dbReference type="EMBL" id="KAJ3262109.1"/>
    </source>
</evidence>
<evidence type="ECO:0000256" key="1">
    <source>
        <dbReference type="SAM" id="Coils"/>
    </source>
</evidence>
<sequence>MERLDKTYQTILDNITNNSGDTNERQTTATHLAVKNPLSEEERVPALVQLYHSRQNVPCNSNYTVFKVTNLSLETDNLDLINYFLPIKIPNSHSSPYFTECVHLVINNVTGMYDGFIEVPTKAMANELYSYVGGKRYLHGDLLNIQQSSQEELLRALFPRYKLSVVEDGHNTIEFLTRFEINALLNKCREIRSRGYRKMKVLSRPYQTIISILSKVPWHSPEVLTTIQRDHIFELSKLAIEAIRSTYKAKDYSNILGRLVRATLAVPLFTEKQKTMILATAHMKCPQDMASFVYLPLEPAVIPNTCEFVRSRQSSSSTLNQVEPNTDTARLEQKVYIATKAYQELYLEHQKTVQQLQELNDMYRRLTRSYDVLEKYCNQLQADKIVGEQVNESFSQRAKSKRTFVDPTVPSDNADKAQSELTLKWIKSQNFK</sequence>
<proteinExistence type="predicted"/>
<comment type="caution">
    <text evidence="2">The sequence shown here is derived from an EMBL/GenBank/DDBJ whole genome shotgun (WGS) entry which is preliminary data.</text>
</comment>
<accession>A0AAD5YB72</accession>
<keyword evidence="3" id="KW-1185">Reference proteome</keyword>
<reference evidence="2" key="1">
    <citation type="submission" date="2020-05" db="EMBL/GenBank/DDBJ databases">
        <title>Phylogenomic resolution of chytrid fungi.</title>
        <authorList>
            <person name="Stajich J.E."/>
            <person name="Amses K."/>
            <person name="Simmons R."/>
            <person name="Seto K."/>
            <person name="Myers J."/>
            <person name="Bonds A."/>
            <person name="Quandt C.A."/>
            <person name="Barry K."/>
            <person name="Liu P."/>
            <person name="Grigoriev I."/>
            <person name="Longcore J.E."/>
            <person name="James T.Y."/>
        </authorList>
    </citation>
    <scope>NUCLEOTIDE SEQUENCE</scope>
    <source>
        <strain evidence="2">PLAUS21</strain>
    </source>
</reference>